<evidence type="ECO:0000313" key="3">
    <source>
        <dbReference type="EMBL" id="STZ13684.1"/>
    </source>
</evidence>
<dbReference type="Proteomes" id="UP000190435">
    <property type="component" value="Unassembled WGS sequence"/>
</dbReference>
<reference evidence="3 5" key="2">
    <citation type="submission" date="2018-06" db="EMBL/GenBank/DDBJ databases">
        <authorList>
            <consortium name="Pathogen Informatics"/>
            <person name="Doyle S."/>
        </authorList>
    </citation>
    <scope>NUCLEOTIDE SEQUENCE [LARGE SCALE GENOMIC DNA]</scope>
    <source>
        <strain evidence="3 5">NCTC10293</strain>
    </source>
</reference>
<protein>
    <submittedName>
        <fullName evidence="2">Uncharacterized protein</fullName>
    </submittedName>
</protein>
<feature type="transmembrane region" description="Helical" evidence="1">
    <location>
        <begin position="73"/>
        <end position="97"/>
    </location>
</feature>
<proteinExistence type="predicted"/>
<dbReference type="EMBL" id="UGQE01000002">
    <property type="protein sequence ID" value="STZ13684.1"/>
    <property type="molecule type" value="Genomic_DNA"/>
</dbReference>
<organism evidence="2 4">
    <name type="scientific">Moraxella caviae</name>
    <dbReference type="NCBI Taxonomy" id="34060"/>
    <lineage>
        <taxon>Bacteria</taxon>
        <taxon>Pseudomonadati</taxon>
        <taxon>Pseudomonadota</taxon>
        <taxon>Gammaproteobacteria</taxon>
        <taxon>Moraxellales</taxon>
        <taxon>Moraxellaceae</taxon>
        <taxon>Moraxella</taxon>
    </lineage>
</organism>
<evidence type="ECO:0000256" key="1">
    <source>
        <dbReference type="SAM" id="Phobius"/>
    </source>
</evidence>
<gene>
    <name evidence="2" type="ORF">B0181_07915</name>
    <name evidence="3" type="ORF">NCTC10293_01262</name>
</gene>
<evidence type="ECO:0000313" key="4">
    <source>
        <dbReference type="Proteomes" id="UP000190435"/>
    </source>
</evidence>
<sequence>MDNVNDLDLEQLNMKELERMAAIVNIKKIHSENIELQAKTNQSLATIEQIKATVNKMQAETEKARKETSWFPWVQILTLLATLVTGLLTGGVAMYFLTKLMPV</sequence>
<evidence type="ECO:0000313" key="5">
    <source>
        <dbReference type="Proteomes" id="UP000255279"/>
    </source>
</evidence>
<dbReference type="RefSeq" id="WP_078276968.1">
    <property type="nucleotide sequence ID" value="NZ_MUXU01000048.1"/>
</dbReference>
<keyword evidence="1" id="KW-0812">Transmembrane</keyword>
<keyword evidence="4" id="KW-1185">Reference proteome</keyword>
<dbReference type="AlphaFoldDB" id="A0A1S9ZYW3"/>
<keyword evidence="1" id="KW-1133">Transmembrane helix</keyword>
<name>A0A1S9ZYW3_9GAMM</name>
<dbReference type="Proteomes" id="UP000255279">
    <property type="component" value="Unassembled WGS sequence"/>
</dbReference>
<accession>A0A1S9ZYW3</accession>
<keyword evidence="1" id="KW-0472">Membrane</keyword>
<dbReference type="EMBL" id="MUXU01000048">
    <property type="protein sequence ID" value="OOR88633.1"/>
    <property type="molecule type" value="Genomic_DNA"/>
</dbReference>
<reference evidence="2 4" key="1">
    <citation type="submission" date="2017-02" db="EMBL/GenBank/DDBJ databases">
        <title>Draft genome sequence of Moraxella caviae CCUG 355 type strain.</title>
        <authorList>
            <person name="Engstrom-Jakobsson H."/>
            <person name="Salva-Serra F."/>
            <person name="Thorell K."/>
            <person name="Gonzales-Siles L."/>
            <person name="Karlsson R."/>
            <person name="Boulund F."/>
            <person name="Engstrand L."/>
            <person name="Moore E."/>
        </authorList>
    </citation>
    <scope>NUCLEOTIDE SEQUENCE [LARGE SCALE GENOMIC DNA]</scope>
    <source>
        <strain evidence="2 4">CCUG 355</strain>
    </source>
</reference>
<dbReference type="STRING" id="34060.B0181_07915"/>
<evidence type="ECO:0000313" key="2">
    <source>
        <dbReference type="EMBL" id="OOR88633.1"/>
    </source>
</evidence>